<evidence type="ECO:0000313" key="3">
    <source>
        <dbReference type="Proteomes" id="UP000183063"/>
    </source>
</evidence>
<dbReference type="Proteomes" id="UP000183063">
    <property type="component" value="Unassembled WGS sequence"/>
</dbReference>
<dbReference type="EMBL" id="FOCV01000035">
    <property type="protein sequence ID" value="SEP04978.1"/>
    <property type="molecule type" value="Genomic_DNA"/>
</dbReference>
<dbReference type="RefSeq" id="WP_072380628.1">
    <property type="nucleotide sequence ID" value="NZ_FNXB01000045.1"/>
</dbReference>
<evidence type="ECO:0000313" key="2">
    <source>
        <dbReference type="EMBL" id="SEP04978.1"/>
    </source>
</evidence>
<reference evidence="2 4" key="1">
    <citation type="submission" date="2016-10" db="EMBL/GenBank/DDBJ databases">
        <authorList>
            <person name="Varghese N."/>
            <person name="Submissions S."/>
        </authorList>
    </citation>
    <scope>NUCLEOTIDE SEQUENCE [LARGE SCALE GENOMIC DNA]</scope>
    <source>
        <strain evidence="2 4">CGMCC 1.7071</strain>
    </source>
</reference>
<proteinExistence type="predicted"/>
<evidence type="ECO:0000313" key="1">
    <source>
        <dbReference type="EMBL" id="SEI17719.1"/>
    </source>
</evidence>
<sequence>MGLNVRGQTFYTLSQDVLDDHVLMANHLIDEFLLFMKEDEIGNDLIDEIELPVPKKALVEAFRIAITAERQPTIRALLIKAAMTLAQFRIGLGNRIKLTPLTPHGRSPQGRSLAFERRLERILIATAEERVHLCEFYRRVCMQSYN</sequence>
<gene>
    <name evidence="1" type="ORF">RTCCBAU85039_5693</name>
    <name evidence="2" type="ORF">SAMN05216228_103553</name>
</gene>
<name>A0A1H8UQX3_9HYPH</name>
<reference evidence="3" key="3">
    <citation type="submission" date="2016-10" db="EMBL/GenBank/DDBJ databases">
        <authorList>
            <person name="Wibberg D."/>
        </authorList>
    </citation>
    <scope>NUCLEOTIDE SEQUENCE [LARGE SCALE GENOMIC DNA]</scope>
</reference>
<reference evidence="1" key="2">
    <citation type="submission" date="2016-10" db="EMBL/GenBank/DDBJ databases">
        <authorList>
            <person name="de Groot N.N."/>
        </authorList>
    </citation>
    <scope>NUCLEOTIDE SEQUENCE [LARGE SCALE GENOMIC DNA]</scope>
    <source>
        <strain evidence="1">CCBAU85039</strain>
    </source>
</reference>
<dbReference type="OrthoDB" id="8404418at2"/>
<protein>
    <submittedName>
        <fullName evidence="1">Uncharacterized protein</fullName>
    </submittedName>
</protein>
<organism evidence="1 3">
    <name type="scientific">Rhizobium tibeticum</name>
    <dbReference type="NCBI Taxonomy" id="501024"/>
    <lineage>
        <taxon>Bacteria</taxon>
        <taxon>Pseudomonadati</taxon>
        <taxon>Pseudomonadota</taxon>
        <taxon>Alphaproteobacteria</taxon>
        <taxon>Hyphomicrobiales</taxon>
        <taxon>Rhizobiaceae</taxon>
        <taxon>Rhizobium/Agrobacterium group</taxon>
        <taxon>Rhizobium</taxon>
    </lineage>
</organism>
<dbReference type="EMBL" id="FNXB01000045">
    <property type="protein sequence ID" value="SEI17719.1"/>
    <property type="molecule type" value="Genomic_DNA"/>
</dbReference>
<dbReference type="Proteomes" id="UP000198939">
    <property type="component" value="Unassembled WGS sequence"/>
</dbReference>
<dbReference type="AlphaFoldDB" id="A0A1H8UQX3"/>
<accession>A0A1H8UQX3</accession>
<evidence type="ECO:0000313" key="4">
    <source>
        <dbReference type="Proteomes" id="UP000198939"/>
    </source>
</evidence>
<keyword evidence="4" id="KW-1185">Reference proteome</keyword>